<dbReference type="Gene3D" id="3.30.450.150">
    <property type="entry name" value="Haem-degrading domain"/>
    <property type="match status" value="1"/>
</dbReference>
<dbReference type="PANTHER" id="PTHR34309:SF1">
    <property type="entry name" value="PROTEIN GLCG"/>
    <property type="match status" value="1"/>
</dbReference>
<dbReference type="RefSeq" id="WP_343947293.1">
    <property type="nucleotide sequence ID" value="NZ_BAAAHP010000366.1"/>
</dbReference>
<sequence>MSAPAGGRTRDVRTLSQEGTEELVTAVVTAADRAALPVCVAVYDASASLLAFLRMDGAPPLTIGIAQDKAYSSAAFGAPTHQLHELIKDDEPLRLGIVHTPRLVTFGGGYPLVCDGRVVGAVGVSGGHYTQDMAVVEEALKACGYTV</sequence>
<keyword evidence="2" id="KW-1185">Reference proteome</keyword>
<comment type="caution">
    <text evidence="1">The sequence shown here is derived from an EMBL/GenBank/DDBJ whole genome shotgun (WGS) entry which is preliminary data.</text>
</comment>
<reference evidence="1 2" key="1">
    <citation type="journal article" date="2019" name="Int. J. Syst. Evol. Microbiol.">
        <title>The Global Catalogue of Microorganisms (GCM) 10K type strain sequencing project: providing services to taxonomists for standard genome sequencing and annotation.</title>
        <authorList>
            <consortium name="The Broad Institute Genomics Platform"/>
            <consortium name="The Broad Institute Genome Sequencing Center for Infectious Disease"/>
            <person name="Wu L."/>
            <person name="Ma J."/>
        </authorList>
    </citation>
    <scope>NUCLEOTIDE SEQUENCE [LARGE SCALE GENOMIC DNA]</scope>
    <source>
        <strain evidence="1 2">JCM 11117</strain>
    </source>
</reference>
<dbReference type="Proteomes" id="UP001499967">
    <property type="component" value="Unassembled WGS sequence"/>
</dbReference>
<proteinExistence type="predicted"/>
<dbReference type="InterPro" id="IPR005624">
    <property type="entry name" value="PduO/GlcC-like"/>
</dbReference>
<name>A0ABN1NKM2_9PSEU</name>
<gene>
    <name evidence="1" type="ORF">GCM10009559_81650</name>
</gene>
<organism evidence="1 2">
    <name type="scientific">Pseudonocardia zijingensis</name>
    <dbReference type="NCBI Taxonomy" id="153376"/>
    <lineage>
        <taxon>Bacteria</taxon>
        <taxon>Bacillati</taxon>
        <taxon>Actinomycetota</taxon>
        <taxon>Actinomycetes</taxon>
        <taxon>Pseudonocardiales</taxon>
        <taxon>Pseudonocardiaceae</taxon>
        <taxon>Pseudonocardia</taxon>
    </lineage>
</organism>
<dbReference type="EMBL" id="BAAAHP010000366">
    <property type="protein sequence ID" value="GAA0910760.1"/>
    <property type="molecule type" value="Genomic_DNA"/>
</dbReference>
<protein>
    <recommendedName>
        <fullName evidence="3">Heme-binding protein</fullName>
    </recommendedName>
</protein>
<evidence type="ECO:0000313" key="2">
    <source>
        <dbReference type="Proteomes" id="UP001499967"/>
    </source>
</evidence>
<dbReference type="Pfam" id="PF03928">
    <property type="entry name" value="HbpS-like"/>
    <property type="match status" value="1"/>
</dbReference>
<dbReference type="SUPFAM" id="SSF143744">
    <property type="entry name" value="GlcG-like"/>
    <property type="match status" value="1"/>
</dbReference>
<accession>A0ABN1NKM2</accession>
<dbReference type="InterPro" id="IPR038084">
    <property type="entry name" value="PduO/GlcC-like_sf"/>
</dbReference>
<evidence type="ECO:0000313" key="1">
    <source>
        <dbReference type="EMBL" id="GAA0910760.1"/>
    </source>
</evidence>
<evidence type="ECO:0008006" key="3">
    <source>
        <dbReference type="Google" id="ProtNLM"/>
    </source>
</evidence>
<dbReference type="InterPro" id="IPR052517">
    <property type="entry name" value="GlcG_carb_metab_protein"/>
</dbReference>
<dbReference type="PANTHER" id="PTHR34309">
    <property type="entry name" value="SLR1406 PROTEIN"/>
    <property type="match status" value="1"/>
</dbReference>